<dbReference type="Proteomes" id="UP000220922">
    <property type="component" value="Unassembled WGS sequence"/>
</dbReference>
<dbReference type="GO" id="GO:0006782">
    <property type="term" value="P:protoporphyrinogen IX biosynthetic process"/>
    <property type="evidence" value="ECO:0007669"/>
    <property type="project" value="UniProtKB-UniRule"/>
</dbReference>
<evidence type="ECO:0000259" key="9">
    <source>
        <dbReference type="Pfam" id="PF01379"/>
    </source>
</evidence>
<evidence type="ECO:0000256" key="7">
    <source>
        <dbReference type="ARBA" id="ARBA00048169"/>
    </source>
</evidence>
<dbReference type="FunFam" id="3.30.160.40:FF:000001">
    <property type="entry name" value="Porphobilinogen deaminase"/>
    <property type="match status" value="1"/>
</dbReference>
<dbReference type="OrthoDB" id="9810298at2"/>
<dbReference type="EC" id="2.5.1.61" evidence="8"/>
<dbReference type="PANTHER" id="PTHR11557:SF0">
    <property type="entry name" value="PORPHOBILINOGEN DEAMINASE"/>
    <property type="match status" value="1"/>
</dbReference>
<comment type="catalytic activity">
    <reaction evidence="7 8">
        <text>4 porphobilinogen + H2O = hydroxymethylbilane + 4 NH4(+)</text>
        <dbReference type="Rhea" id="RHEA:13185"/>
        <dbReference type="ChEBI" id="CHEBI:15377"/>
        <dbReference type="ChEBI" id="CHEBI:28938"/>
        <dbReference type="ChEBI" id="CHEBI:57845"/>
        <dbReference type="ChEBI" id="CHEBI:58126"/>
        <dbReference type="EC" id="2.5.1.61"/>
    </reaction>
</comment>
<comment type="cofactor">
    <cofactor evidence="8">
        <name>dipyrromethane</name>
        <dbReference type="ChEBI" id="CHEBI:60342"/>
    </cofactor>
    <text evidence="8">Binds 1 dipyrromethane group covalently.</text>
</comment>
<dbReference type="PIRSF" id="PIRSF001438">
    <property type="entry name" value="4pyrrol_synth_OHMeBilane_synth"/>
    <property type="match status" value="1"/>
</dbReference>
<comment type="similarity">
    <text evidence="3 8">Belongs to the HMBS family.</text>
</comment>
<dbReference type="InterPro" id="IPR000860">
    <property type="entry name" value="HemC"/>
</dbReference>
<evidence type="ECO:0000313" key="12">
    <source>
        <dbReference type="Proteomes" id="UP000220922"/>
    </source>
</evidence>
<dbReference type="Pfam" id="PF03900">
    <property type="entry name" value="Porphobil_deamC"/>
    <property type="match status" value="1"/>
</dbReference>
<proteinExistence type="inferred from homology"/>
<evidence type="ECO:0000256" key="6">
    <source>
        <dbReference type="ARBA" id="ARBA00023244"/>
    </source>
</evidence>
<evidence type="ECO:0000256" key="3">
    <source>
        <dbReference type="ARBA" id="ARBA00005638"/>
    </source>
</evidence>
<evidence type="ECO:0000259" key="10">
    <source>
        <dbReference type="Pfam" id="PF03900"/>
    </source>
</evidence>
<comment type="miscellaneous">
    <text evidence="8">The porphobilinogen subunits are added to the dipyrromethane group.</text>
</comment>
<evidence type="ECO:0000256" key="4">
    <source>
        <dbReference type="ARBA" id="ARBA00011245"/>
    </source>
</evidence>
<dbReference type="RefSeq" id="WP_097652948.1">
    <property type="nucleotide sequence ID" value="NZ_LYXE01000089.1"/>
</dbReference>
<feature type="domain" description="Porphobilinogen deaminase C-terminal" evidence="10">
    <location>
        <begin position="242"/>
        <end position="311"/>
    </location>
</feature>
<dbReference type="SUPFAM" id="SSF53850">
    <property type="entry name" value="Periplasmic binding protein-like II"/>
    <property type="match status" value="1"/>
</dbReference>
<dbReference type="AlphaFoldDB" id="A0A2H3KLQ9"/>
<reference evidence="11 12" key="1">
    <citation type="submission" date="2016-05" db="EMBL/GenBank/DDBJ databases">
        <authorList>
            <person name="Lavstsen T."/>
            <person name="Jespersen J.S."/>
        </authorList>
    </citation>
    <scope>NUCLEOTIDE SEQUENCE [LARGE SCALE GENOMIC DNA]</scope>
    <source>
        <strain evidence="11 12">B7-9</strain>
    </source>
</reference>
<comment type="subunit">
    <text evidence="4 8">Monomer.</text>
</comment>
<dbReference type="PANTHER" id="PTHR11557">
    <property type="entry name" value="PORPHOBILINOGEN DEAMINASE"/>
    <property type="match status" value="1"/>
</dbReference>
<name>A0A2H3KLQ9_9CHLR</name>
<dbReference type="Pfam" id="PF01379">
    <property type="entry name" value="Porphobil_deam"/>
    <property type="match status" value="1"/>
</dbReference>
<sequence length="325" mass="34093">MERPLILGTRGSRLALAQSEMMAATLRMLHPGLVIELKVISTKGDRVLDVALSAVGDKGLFVKELEQALLDHEVDLCVHSCKDLPSQVPDGLTLAAFPERVSPLDVLVVPDQGQGALDGVLGLAQGAVVGTSSLRRACQLRALRPDLDLRDVRGNVDTRLRKLAEGQYDALILAAAGLARLGLLEPDGSLESDGVAFVAYPIPAEMMLPAVAQGTLAIECRADDHVTLDLLAPLDHAVTRATALAERAFLRRLEGGCQVPMAAYAEREADGTLYVRGLVGSVDGTTVVQGVCYGSPDDAEALGLALADDLLAQGAAAILQQVVGS</sequence>
<dbReference type="InterPro" id="IPR036803">
    <property type="entry name" value="Porphobilinogen_deaminase_C_sf"/>
</dbReference>
<dbReference type="GO" id="GO:0004418">
    <property type="term" value="F:hydroxymethylbilane synthase activity"/>
    <property type="evidence" value="ECO:0007669"/>
    <property type="project" value="UniProtKB-UniRule"/>
</dbReference>
<accession>A0A2H3KLQ9</accession>
<dbReference type="GO" id="GO:0005737">
    <property type="term" value="C:cytoplasm"/>
    <property type="evidence" value="ECO:0007669"/>
    <property type="project" value="UniProtKB-UniRule"/>
</dbReference>
<feature type="domain" description="Porphobilinogen deaminase N-terminal" evidence="9">
    <location>
        <begin position="6"/>
        <end position="227"/>
    </location>
</feature>
<dbReference type="EMBL" id="LYXE01000089">
    <property type="protein sequence ID" value="PDV98928.1"/>
    <property type="molecule type" value="Genomic_DNA"/>
</dbReference>
<evidence type="ECO:0000313" key="11">
    <source>
        <dbReference type="EMBL" id="PDV98928.1"/>
    </source>
</evidence>
<dbReference type="InterPro" id="IPR022417">
    <property type="entry name" value="Porphobilin_deaminase_N"/>
</dbReference>
<dbReference type="Gene3D" id="3.30.160.40">
    <property type="entry name" value="Porphobilinogen deaminase, C-terminal domain"/>
    <property type="match status" value="1"/>
</dbReference>
<evidence type="ECO:0000256" key="2">
    <source>
        <dbReference type="ARBA" id="ARBA00004735"/>
    </source>
</evidence>
<dbReference type="InterPro" id="IPR022418">
    <property type="entry name" value="Porphobilinogen_deaminase_C"/>
</dbReference>
<dbReference type="HAMAP" id="MF_00260">
    <property type="entry name" value="Porphobil_deam"/>
    <property type="match status" value="1"/>
</dbReference>
<dbReference type="SUPFAM" id="SSF54782">
    <property type="entry name" value="Porphobilinogen deaminase (hydroxymethylbilane synthase), C-terminal domain"/>
    <property type="match status" value="1"/>
</dbReference>
<keyword evidence="12" id="KW-1185">Reference proteome</keyword>
<dbReference type="FunFam" id="3.40.190.10:FF:000005">
    <property type="entry name" value="Porphobilinogen deaminase"/>
    <property type="match status" value="1"/>
</dbReference>
<dbReference type="PRINTS" id="PR00151">
    <property type="entry name" value="PORPHBDMNASE"/>
</dbReference>
<evidence type="ECO:0000256" key="5">
    <source>
        <dbReference type="ARBA" id="ARBA00022679"/>
    </source>
</evidence>
<protein>
    <recommendedName>
        <fullName evidence="8">Porphobilinogen deaminase</fullName>
        <shortName evidence="8">PBG</shortName>
        <ecNumber evidence="8">2.5.1.61</ecNumber>
    </recommendedName>
    <alternativeName>
        <fullName evidence="8">Hydroxymethylbilane synthase</fullName>
        <shortName evidence="8">HMBS</shortName>
    </alternativeName>
    <alternativeName>
        <fullName evidence="8">Pre-uroporphyrinogen synthase</fullName>
    </alternativeName>
</protein>
<evidence type="ECO:0000256" key="1">
    <source>
        <dbReference type="ARBA" id="ARBA00002869"/>
    </source>
</evidence>
<comment type="function">
    <text evidence="1 8">Tetrapolymerization of the monopyrrole PBG into the hydroxymethylbilane pre-uroporphyrinogen in several discrete steps.</text>
</comment>
<feature type="modified residue" description="S-(dipyrrolylmethanemethyl)cysteine" evidence="8">
    <location>
        <position position="257"/>
    </location>
</feature>
<keyword evidence="5 8" id="KW-0808">Transferase</keyword>
<gene>
    <name evidence="8" type="primary">hemC</name>
    <name evidence="11" type="ORF">A9Q02_14440</name>
</gene>
<comment type="pathway">
    <text evidence="2">Porphyrin-containing compound metabolism; protoporphyrin-IX biosynthesis; coproporphyrinogen-III from 5-aminolevulinate: step 2/4.</text>
</comment>
<evidence type="ECO:0000256" key="8">
    <source>
        <dbReference type="HAMAP-Rule" id="MF_00260"/>
    </source>
</evidence>
<dbReference type="FunFam" id="3.40.190.10:FF:000004">
    <property type="entry name" value="Porphobilinogen deaminase"/>
    <property type="match status" value="1"/>
</dbReference>
<dbReference type="InterPro" id="IPR022419">
    <property type="entry name" value="Porphobilin_deaminase_cofac_BS"/>
</dbReference>
<dbReference type="NCBIfam" id="TIGR00212">
    <property type="entry name" value="hemC"/>
    <property type="match status" value="1"/>
</dbReference>
<dbReference type="PROSITE" id="PS00533">
    <property type="entry name" value="PORPHOBILINOGEN_DEAM"/>
    <property type="match status" value="1"/>
</dbReference>
<organism evidence="11 12">
    <name type="scientific">Candidatus Chloroploca asiatica</name>
    <dbReference type="NCBI Taxonomy" id="1506545"/>
    <lineage>
        <taxon>Bacteria</taxon>
        <taxon>Bacillati</taxon>
        <taxon>Chloroflexota</taxon>
        <taxon>Chloroflexia</taxon>
        <taxon>Chloroflexales</taxon>
        <taxon>Chloroflexineae</taxon>
        <taxon>Oscillochloridaceae</taxon>
        <taxon>Candidatus Chloroploca</taxon>
    </lineage>
</organism>
<keyword evidence="6 8" id="KW-0627">Porphyrin biosynthesis</keyword>
<comment type="caution">
    <text evidence="11">The sequence shown here is derived from an EMBL/GenBank/DDBJ whole genome shotgun (WGS) entry which is preliminary data.</text>
</comment>
<dbReference type="Gene3D" id="3.40.190.10">
    <property type="entry name" value="Periplasmic binding protein-like II"/>
    <property type="match status" value="2"/>
</dbReference>